<keyword evidence="1" id="KW-0472">Membrane</keyword>
<evidence type="ECO:0000259" key="2">
    <source>
        <dbReference type="Pfam" id="PF07786"/>
    </source>
</evidence>
<comment type="caution">
    <text evidence="3">The sequence shown here is derived from an EMBL/GenBank/DDBJ whole genome shotgun (WGS) entry which is preliminary data.</text>
</comment>
<dbReference type="Pfam" id="PF07786">
    <property type="entry name" value="HGSNAT_cat"/>
    <property type="match status" value="1"/>
</dbReference>
<feature type="transmembrane region" description="Helical" evidence="1">
    <location>
        <begin position="144"/>
        <end position="167"/>
    </location>
</feature>
<organism evidence="3 4">
    <name type="scientific">Pseudoduganella aquatica</name>
    <dbReference type="NCBI Taxonomy" id="2660641"/>
    <lineage>
        <taxon>Bacteria</taxon>
        <taxon>Pseudomonadati</taxon>
        <taxon>Pseudomonadota</taxon>
        <taxon>Betaproteobacteria</taxon>
        <taxon>Burkholderiales</taxon>
        <taxon>Oxalobacteraceae</taxon>
        <taxon>Telluria group</taxon>
        <taxon>Pseudoduganella</taxon>
    </lineage>
</organism>
<evidence type="ECO:0000313" key="3">
    <source>
        <dbReference type="EMBL" id="MYN10643.1"/>
    </source>
</evidence>
<feature type="transmembrane region" description="Helical" evidence="1">
    <location>
        <begin position="322"/>
        <end position="340"/>
    </location>
</feature>
<dbReference type="PANTHER" id="PTHR40407">
    <property type="entry name" value="MEMBRANE PROTEIN-LIKE PROTEIN"/>
    <property type="match status" value="1"/>
</dbReference>
<sequence>MTANNSSARVASIDIVRGIIMLLMTVDHVRETFYLSHQVSDPMDAASTPPALFFTRLAAHFCAPLFVFLTGLAAWLYAHPPGGPRSATGFLLKRGALLLFLELVVINFAWSGQWPGPVLYLQVMWAIGLSMIALALLHRLPLPWLAALGALIVAGHNTLPTLAQLAASFGAGFEPGGAGHMLWTVLEQRGYLASDGAVKVRISYPLLAWIGVILLGYAAGPLYSRTMAPQRRVRVLLAAGAAAPALLLVLRTFNIYGEALPWAQGTDTLHSAMSFLNFTKYPPSLDFLLLTLGAGMLVLAWLEPQPRAIPAPAAAWRRACAVFGGAPLFYYLLHLYALLALQRIASALQGTGSGRYEFNAVWQLWLASALLAALLYLPTRWFGRYKRSSGNAWLKYF</sequence>
<feature type="transmembrane region" description="Helical" evidence="1">
    <location>
        <begin position="284"/>
        <end position="302"/>
    </location>
</feature>
<feature type="transmembrane region" description="Helical" evidence="1">
    <location>
        <begin position="202"/>
        <end position="223"/>
    </location>
</feature>
<dbReference type="Proteomes" id="UP000450676">
    <property type="component" value="Unassembled WGS sequence"/>
</dbReference>
<protein>
    <submittedName>
        <fullName evidence="3">DUF1624 domain-containing protein</fullName>
    </submittedName>
</protein>
<dbReference type="PANTHER" id="PTHR40407:SF1">
    <property type="entry name" value="HEPARAN-ALPHA-GLUCOSAMINIDE N-ACETYLTRANSFERASE CATALYTIC DOMAIN-CONTAINING PROTEIN"/>
    <property type="match status" value="1"/>
</dbReference>
<keyword evidence="4" id="KW-1185">Reference proteome</keyword>
<gene>
    <name evidence="3" type="ORF">GTP77_25315</name>
</gene>
<dbReference type="RefSeq" id="WP_161074929.1">
    <property type="nucleotide sequence ID" value="NZ_WWCU01000042.1"/>
</dbReference>
<evidence type="ECO:0000313" key="4">
    <source>
        <dbReference type="Proteomes" id="UP000450676"/>
    </source>
</evidence>
<dbReference type="InterPro" id="IPR012429">
    <property type="entry name" value="HGSNAT_cat"/>
</dbReference>
<keyword evidence="1" id="KW-0812">Transmembrane</keyword>
<feature type="transmembrane region" description="Helical" evidence="1">
    <location>
        <begin position="118"/>
        <end position="137"/>
    </location>
</feature>
<feature type="transmembrane region" description="Helical" evidence="1">
    <location>
        <begin position="235"/>
        <end position="253"/>
    </location>
</feature>
<dbReference type="EMBL" id="WWCU01000042">
    <property type="protein sequence ID" value="MYN10643.1"/>
    <property type="molecule type" value="Genomic_DNA"/>
</dbReference>
<name>A0A7X4HH40_9BURK</name>
<reference evidence="3 4" key="1">
    <citation type="submission" date="2019-12" db="EMBL/GenBank/DDBJ databases">
        <title>Novel species isolated from a subtropical stream in China.</title>
        <authorList>
            <person name="Lu H."/>
        </authorList>
    </citation>
    <scope>NUCLEOTIDE SEQUENCE [LARGE SCALE GENOMIC DNA]</scope>
    <source>
        <strain evidence="3 4">FT127W</strain>
    </source>
</reference>
<dbReference type="AlphaFoldDB" id="A0A7X4HH40"/>
<accession>A0A7X4HH40</accession>
<feature type="domain" description="Heparan-alpha-glucosaminide N-acetyltransferase catalytic" evidence="2">
    <location>
        <begin position="9"/>
        <end position="238"/>
    </location>
</feature>
<proteinExistence type="predicted"/>
<feature type="transmembrane region" description="Helical" evidence="1">
    <location>
        <begin position="360"/>
        <end position="377"/>
    </location>
</feature>
<feature type="transmembrane region" description="Helical" evidence="1">
    <location>
        <begin position="57"/>
        <end position="78"/>
    </location>
</feature>
<keyword evidence="1" id="KW-1133">Transmembrane helix</keyword>
<evidence type="ECO:0000256" key="1">
    <source>
        <dbReference type="SAM" id="Phobius"/>
    </source>
</evidence>